<dbReference type="Proteomes" id="UP001596186">
    <property type="component" value="Unassembled WGS sequence"/>
</dbReference>
<feature type="domain" description="Gfo/Idh/MocA-like oxidoreductase N-terminal" evidence="5">
    <location>
        <begin position="3"/>
        <end position="125"/>
    </location>
</feature>
<feature type="domain" description="Gfo/Idh/MocA-like oxidoreductase C-terminal" evidence="6">
    <location>
        <begin position="137"/>
        <end position="327"/>
    </location>
</feature>
<comment type="pathway">
    <text evidence="4">Polyol metabolism; myo-inositol degradation into acetyl-CoA; acetyl-CoA from myo-inositol: step 1/7.</text>
</comment>
<dbReference type="Gene3D" id="3.40.50.720">
    <property type="entry name" value="NAD(P)-binding Rossmann-like Domain"/>
    <property type="match status" value="1"/>
</dbReference>
<comment type="similarity">
    <text evidence="1 4">Belongs to the Gfo/Idh/MocA family.</text>
</comment>
<evidence type="ECO:0000259" key="6">
    <source>
        <dbReference type="Pfam" id="PF02894"/>
    </source>
</evidence>
<keyword evidence="2 4" id="KW-0560">Oxidoreductase</keyword>
<organism evidence="7 8">
    <name type="scientific">Companilactobacillus baiquanensis</name>
    <dbReference type="NCBI Taxonomy" id="2486005"/>
    <lineage>
        <taxon>Bacteria</taxon>
        <taxon>Bacillati</taxon>
        <taxon>Bacillota</taxon>
        <taxon>Bacilli</taxon>
        <taxon>Lactobacillales</taxon>
        <taxon>Lactobacillaceae</taxon>
        <taxon>Companilactobacillus</taxon>
    </lineage>
</organism>
<sequence length="347" mass="38469">MVVNIGLIGVGAIGKVHIERIQNRISGAQVVAVCDLPKKEAETKKIAKAIGAEYFADGFELIKSDKVDAVVITTNDPAHPQYTLAAIEADKHVFCEKPMAVDPADCIKVMDAEMKHGKRLVQVGFMRAFDRGYDEVKAELDSHKYGEPLLLHCTHRNPSVGTEYDTPMAVENTAVHEMFTLPWLLGENFISAKVTLPRKQTRNTHSNLHDPQMIYLETESGVLVDLEVFVNCQWGYDINCKVVCETGELSLLDPHYHEVKTANKDSVPISEDWSDRFVQAYDTEFQSWTNSVIADKTSGPSAWDGYCASVSTAAASKSRETGKTEPINLIDCPNPEFYGVSKNKESV</sequence>
<dbReference type="EC" id="1.1.1.369" evidence="4"/>
<dbReference type="Pfam" id="PF01408">
    <property type="entry name" value="GFO_IDH_MocA"/>
    <property type="match status" value="1"/>
</dbReference>
<comment type="subunit">
    <text evidence="4">Homotetramer.</text>
</comment>
<comment type="function">
    <text evidence="4">Involved in the oxidation of myo-inositol (MI) and D-chiro-inositol (DCI) to 2-keto-myo-inositol (2KMI or 2-inosose) and 1-keto-D-chiro-inositol (1KDCI), respectively.</text>
</comment>
<evidence type="ECO:0000256" key="2">
    <source>
        <dbReference type="ARBA" id="ARBA00023002"/>
    </source>
</evidence>
<dbReference type="InterPro" id="IPR023794">
    <property type="entry name" value="MI/DCI_dehydrogenase"/>
</dbReference>
<evidence type="ECO:0000256" key="1">
    <source>
        <dbReference type="ARBA" id="ARBA00010928"/>
    </source>
</evidence>
<dbReference type="PANTHER" id="PTHR43593">
    <property type="match status" value="1"/>
</dbReference>
<name>A0ABW1UWQ8_9LACO</name>
<reference evidence="8" key="1">
    <citation type="journal article" date="2019" name="Int. J. Syst. Evol. Microbiol.">
        <title>The Global Catalogue of Microorganisms (GCM) 10K type strain sequencing project: providing services to taxonomists for standard genome sequencing and annotation.</title>
        <authorList>
            <consortium name="The Broad Institute Genomics Platform"/>
            <consortium name="The Broad Institute Genome Sequencing Center for Infectious Disease"/>
            <person name="Wu L."/>
            <person name="Ma J."/>
        </authorList>
    </citation>
    <scope>NUCLEOTIDE SEQUENCE [LARGE SCALE GENOMIC DNA]</scope>
    <source>
        <strain evidence="8">CCM 8895</strain>
    </source>
</reference>
<protein>
    <recommendedName>
        <fullName evidence="4">Inositol 2-dehydrogenase/D-chiro-inositol 3-dehydrogenase</fullName>
        <ecNumber evidence="4">1.1.1.18</ecNumber>
        <ecNumber evidence="4">1.1.1.369</ecNumber>
    </recommendedName>
    <alternativeName>
        <fullName evidence="4">Myo-inositol 2-dehydrogenase/D-chiro-inositol 3-dehydrogenase</fullName>
        <shortName evidence="4">MI 2-dehydrogenase/DCI 3-dehydrogenase</shortName>
    </alternativeName>
</protein>
<dbReference type="SUPFAM" id="SSF51735">
    <property type="entry name" value="NAD(P)-binding Rossmann-fold domains"/>
    <property type="match status" value="1"/>
</dbReference>
<keyword evidence="8" id="KW-1185">Reference proteome</keyword>
<dbReference type="HAMAP" id="MF_01671">
    <property type="entry name" value="IolG"/>
    <property type="match status" value="1"/>
</dbReference>
<dbReference type="Gene3D" id="3.30.360.10">
    <property type="entry name" value="Dihydrodipicolinate Reductase, domain 2"/>
    <property type="match status" value="1"/>
</dbReference>
<dbReference type="RefSeq" id="WP_125592900.1">
    <property type="nucleotide sequence ID" value="NZ_JBHSSN010000015.1"/>
</dbReference>
<evidence type="ECO:0000259" key="5">
    <source>
        <dbReference type="Pfam" id="PF01408"/>
    </source>
</evidence>
<evidence type="ECO:0000256" key="3">
    <source>
        <dbReference type="ARBA" id="ARBA00023027"/>
    </source>
</evidence>
<dbReference type="EMBL" id="JBHSSN010000015">
    <property type="protein sequence ID" value="MFC6323875.1"/>
    <property type="molecule type" value="Genomic_DNA"/>
</dbReference>
<dbReference type="InterPro" id="IPR000683">
    <property type="entry name" value="Gfo/Idh/MocA-like_OxRdtase_N"/>
</dbReference>
<evidence type="ECO:0000313" key="7">
    <source>
        <dbReference type="EMBL" id="MFC6323875.1"/>
    </source>
</evidence>
<dbReference type="Pfam" id="PF02894">
    <property type="entry name" value="GFO_IDH_MocA_C"/>
    <property type="match status" value="1"/>
</dbReference>
<gene>
    <name evidence="4" type="primary">iolG</name>
    <name evidence="7" type="ORF">ACFP1F_09005</name>
</gene>
<dbReference type="InterPro" id="IPR036291">
    <property type="entry name" value="NAD(P)-bd_dom_sf"/>
</dbReference>
<dbReference type="PANTHER" id="PTHR43593:SF1">
    <property type="entry name" value="INOSITOL 2-DEHYDROGENASE"/>
    <property type="match status" value="1"/>
</dbReference>
<proteinExistence type="inferred from homology"/>
<dbReference type="EC" id="1.1.1.18" evidence="4"/>
<dbReference type="InterPro" id="IPR004104">
    <property type="entry name" value="Gfo/Idh/MocA-like_OxRdtase_C"/>
</dbReference>
<evidence type="ECO:0000256" key="4">
    <source>
        <dbReference type="HAMAP-Rule" id="MF_01671"/>
    </source>
</evidence>
<comment type="catalytic activity">
    <reaction evidence="4">
        <text>myo-inositol + NAD(+) = scyllo-inosose + NADH + H(+)</text>
        <dbReference type="Rhea" id="RHEA:16949"/>
        <dbReference type="ChEBI" id="CHEBI:15378"/>
        <dbReference type="ChEBI" id="CHEBI:17268"/>
        <dbReference type="ChEBI" id="CHEBI:17811"/>
        <dbReference type="ChEBI" id="CHEBI:57540"/>
        <dbReference type="ChEBI" id="CHEBI:57945"/>
        <dbReference type="EC" id="1.1.1.18"/>
    </reaction>
</comment>
<accession>A0ABW1UWQ8</accession>
<dbReference type="InterPro" id="IPR050424">
    <property type="entry name" value="Gfo-Idh-MocA_inositol_DH"/>
</dbReference>
<evidence type="ECO:0000313" key="8">
    <source>
        <dbReference type="Proteomes" id="UP001596186"/>
    </source>
</evidence>
<comment type="caution">
    <text evidence="7">The sequence shown here is derived from an EMBL/GenBank/DDBJ whole genome shotgun (WGS) entry which is preliminary data.</text>
</comment>
<comment type="catalytic activity">
    <reaction evidence="4">
        <text>1D-chiro-inositol + NAD(+) = scyllo-inosine + NADH + H(+)</text>
        <dbReference type="Rhea" id="RHEA:25832"/>
        <dbReference type="ChEBI" id="CHEBI:15378"/>
        <dbReference type="ChEBI" id="CHEBI:27372"/>
        <dbReference type="ChEBI" id="CHEBI:50920"/>
        <dbReference type="ChEBI" id="CHEBI:57540"/>
        <dbReference type="ChEBI" id="CHEBI:57945"/>
        <dbReference type="EC" id="1.1.1.369"/>
    </reaction>
</comment>
<dbReference type="SUPFAM" id="SSF55347">
    <property type="entry name" value="Glyceraldehyde-3-phosphate dehydrogenase-like, C-terminal domain"/>
    <property type="match status" value="1"/>
</dbReference>
<keyword evidence="3 4" id="KW-0520">NAD</keyword>